<evidence type="ECO:0008006" key="3">
    <source>
        <dbReference type="Google" id="ProtNLM"/>
    </source>
</evidence>
<protein>
    <recommendedName>
        <fullName evidence="3">Glycoside hydrolase family 93 protein</fullName>
    </recommendedName>
</protein>
<dbReference type="OrthoDB" id="2130735at2759"/>
<dbReference type="PANTHER" id="PTHR38792:SF1">
    <property type="entry name" value="BNR_ASP-BOX REPEAT PROTEIN"/>
    <property type="match status" value="1"/>
</dbReference>
<dbReference type="AlphaFoldDB" id="A0A8K0L003"/>
<sequence>MGGYPAGTILGSGNSWSNNGTRIDLYASRDRARTWEFVSHIASGGRPNTTNGATPVWEPYLLQYGSVLAAYYSDQRDPLHGQKLAHQESTDLRTWGPVINDVTYDLYEARPGMTVVAYIPPIKKWILAHERPIGNSSSYGANYPVYYVLADSPLEFGKNEDIPLIVNGTKAPNASPYVVWSPVGGPNGTIVVSDADAKQVFTNRAGGDREKWEEHATPAGAVYSRAIRIFKGRPDHLCIYGGDTYDGRAQGVHAPFSATVVNLNDVLRAPGGSEWPFPI</sequence>
<reference evidence="1" key="1">
    <citation type="submission" date="2021-07" db="EMBL/GenBank/DDBJ databases">
        <title>Elsinoe batatas strain:CRI-CJ2 Genome sequencing and assembly.</title>
        <authorList>
            <person name="Huang L."/>
        </authorList>
    </citation>
    <scope>NUCLEOTIDE SEQUENCE</scope>
    <source>
        <strain evidence="1">CRI-CJ2</strain>
    </source>
</reference>
<dbReference type="InterPro" id="IPR036278">
    <property type="entry name" value="Sialidase_sf"/>
</dbReference>
<organism evidence="1 2">
    <name type="scientific">Elsinoe batatas</name>
    <dbReference type="NCBI Taxonomy" id="2601811"/>
    <lineage>
        <taxon>Eukaryota</taxon>
        <taxon>Fungi</taxon>
        <taxon>Dikarya</taxon>
        <taxon>Ascomycota</taxon>
        <taxon>Pezizomycotina</taxon>
        <taxon>Dothideomycetes</taxon>
        <taxon>Dothideomycetidae</taxon>
        <taxon>Myriangiales</taxon>
        <taxon>Elsinoaceae</taxon>
        <taxon>Elsinoe</taxon>
    </lineage>
</organism>
<gene>
    <name evidence="1" type="ORF">KVT40_006315</name>
</gene>
<dbReference type="PANTHER" id="PTHR38792">
    <property type="entry name" value="BNR/ASP-BOX REPEAT DOMAIN PROTEIN (AFU_ORTHOLOGUE AFUA_7G06430)-RELATED"/>
    <property type="match status" value="1"/>
</dbReference>
<comment type="caution">
    <text evidence="1">The sequence shown here is derived from an EMBL/GenBank/DDBJ whole genome shotgun (WGS) entry which is preliminary data.</text>
</comment>
<evidence type="ECO:0000313" key="1">
    <source>
        <dbReference type="EMBL" id="KAG8625914.1"/>
    </source>
</evidence>
<accession>A0A8K0L003</accession>
<evidence type="ECO:0000313" key="2">
    <source>
        <dbReference type="Proteomes" id="UP000809789"/>
    </source>
</evidence>
<keyword evidence="2" id="KW-1185">Reference proteome</keyword>
<dbReference type="Proteomes" id="UP000809789">
    <property type="component" value="Unassembled WGS sequence"/>
</dbReference>
<proteinExistence type="predicted"/>
<name>A0A8K0L003_9PEZI</name>
<dbReference type="SUPFAM" id="SSF50939">
    <property type="entry name" value="Sialidases"/>
    <property type="match status" value="1"/>
</dbReference>
<dbReference type="Gene3D" id="2.120.10.10">
    <property type="match status" value="1"/>
</dbReference>
<dbReference type="EMBL" id="JAESVG020000007">
    <property type="protein sequence ID" value="KAG8625914.1"/>
    <property type="molecule type" value="Genomic_DNA"/>
</dbReference>